<keyword evidence="1 5" id="KW-0732">Signal</keyword>
<feature type="transmembrane region" description="Helical" evidence="4">
    <location>
        <begin position="314"/>
        <end position="333"/>
    </location>
</feature>
<name>A0AA35L7U9_9SAUR</name>
<sequence>MTVQFLLLSLHLTVWLSQGETAHPLFESRETVVKKRTPPLAFEGRRLSMKFAALITEIPPAAILSLDHQHHVYIRDEKVILTCSAPDSLKVAGYTFFKEQQDQTFKELPNSGMGPYEMFRVNEDTVGNYSCVYWIMPSGQEIFSSQSNLVSVAMADPPPFPVLKVDPPSGVVNEGDSLRLTCLANGTITEKRFHFFKDGAEMDTSHEGSREPVNTSPNASVSILQATVNHSGEFACSYEEAIGGRWVMSPWSKTGKVMVNVPDILVQVTASIHTGGFACRYEQKLSSRWIMSPWSQTVNVTVWAPNSSSSPLLYARWAIPLVILMVPLAFYCTRRKRALKSEQENKEEANSEYVEMFSATRKPQRTQTPFTALPPPALPQPPISQSWMESGAKPEEDQ</sequence>
<dbReference type="GO" id="GO:0009897">
    <property type="term" value="C:external side of plasma membrane"/>
    <property type="evidence" value="ECO:0007669"/>
    <property type="project" value="TreeGrafter"/>
</dbReference>
<feature type="chain" id="PRO_5041274047" evidence="5">
    <location>
        <begin position="20"/>
        <end position="398"/>
    </location>
</feature>
<keyword evidence="8" id="KW-1185">Reference proteome</keyword>
<feature type="region of interest" description="Disordered" evidence="3">
    <location>
        <begin position="341"/>
        <end position="398"/>
    </location>
</feature>
<dbReference type="InterPro" id="IPR050488">
    <property type="entry name" value="Ig_Fc_receptor"/>
</dbReference>
<keyword evidence="4" id="KW-0472">Membrane</keyword>
<dbReference type="SUPFAM" id="SSF48726">
    <property type="entry name" value="Immunoglobulin"/>
    <property type="match status" value="2"/>
</dbReference>
<evidence type="ECO:0000256" key="1">
    <source>
        <dbReference type="ARBA" id="ARBA00022729"/>
    </source>
</evidence>
<dbReference type="InterPro" id="IPR003598">
    <property type="entry name" value="Ig_sub2"/>
</dbReference>
<dbReference type="GO" id="GO:0004888">
    <property type="term" value="F:transmembrane signaling receptor activity"/>
    <property type="evidence" value="ECO:0007669"/>
    <property type="project" value="TreeGrafter"/>
</dbReference>
<evidence type="ECO:0000313" key="7">
    <source>
        <dbReference type="EMBL" id="CAI5791435.1"/>
    </source>
</evidence>
<dbReference type="SMART" id="SM00408">
    <property type="entry name" value="IGc2"/>
    <property type="match status" value="1"/>
</dbReference>
<evidence type="ECO:0000313" key="8">
    <source>
        <dbReference type="Proteomes" id="UP001178461"/>
    </source>
</evidence>
<dbReference type="PANTHER" id="PTHR11481">
    <property type="entry name" value="IMMUNOGLOBULIN FC RECEPTOR"/>
    <property type="match status" value="1"/>
</dbReference>
<keyword evidence="4" id="KW-1133">Transmembrane helix</keyword>
<dbReference type="GO" id="GO:0006955">
    <property type="term" value="P:immune response"/>
    <property type="evidence" value="ECO:0007669"/>
    <property type="project" value="TreeGrafter"/>
</dbReference>
<dbReference type="Pfam" id="PF13927">
    <property type="entry name" value="Ig_3"/>
    <property type="match status" value="1"/>
</dbReference>
<proteinExistence type="predicted"/>
<feature type="domain" description="Ig-like" evidence="6">
    <location>
        <begin position="161"/>
        <end position="236"/>
    </location>
</feature>
<dbReference type="EMBL" id="OX395138">
    <property type="protein sequence ID" value="CAI5791435.1"/>
    <property type="molecule type" value="Genomic_DNA"/>
</dbReference>
<dbReference type="Gene3D" id="2.60.40.10">
    <property type="entry name" value="Immunoglobulins"/>
    <property type="match status" value="2"/>
</dbReference>
<keyword evidence="7" id="KW-0675">Receptor</keyword>
<dbReference type="InterPro" id="IPR007110">
    <property type="entry name" value="Ig-like_dom"/>
</dbReference>
<feature type="signal peptide" evidence="5">
    <location>
        <begin position="1"/>
        <end position="19"/>
    </location>
</feature>
<evidence type="ECO:0000256" key="2">
    <source>
        <dbReference type="ARBA" id="ARBA00023157"/>
    </source>
</evidence>
<evidence type="ECO:0000256" key="3">
    <source>
        <dbReference type="SAM" id="MobiDB-lite"/>
    </source>
</evidence>
<dbReference type="Proteomes" id="UP001178461">
    <property type="component" value="Chromosome 13"/>
</dbReference>
<gene>
    <name evidence="7" type="ORF">PODLI_1B040318</name>
</gene>
<dbReference type="AlphaFoldDB" id="A0AA35L7U9"/>
<dbReference type="SMART" id="SM00409">
    <property type="entry name" value="IG"/>
    <property type="match status" value="2"/>
</dbReference>
<keyword evidence="4" id="KW-0812">Transmembrane</keyword>
<dbReference type="PROSITE" id="PS50835">
    <property type="entry name" value="IG_LIKE"/>
    <property type="match status" value="1"/>
</dbReference>
<dbReference type="GO" id="GO:0007166">
    <property type="term" value="P:cell surface receptor signaling pathway"/>
    <property type="evidence" value="ECO:0007669"/>
    <property type="project" value="TreeGrafter"/>
</dbReference>
<evidence type="ECO:0000256" key="4">
    <source>
        <dbReference type="SAM" id="Phobius"/>
    </source>
</evidence>
<keyword evidence="2" id="KW-1015">Disulfide bond</keyword>
<dbReference type="InterPro" id="IPR036179">
    <property type="entry name" value="Ig-like_dom_sf"/>
</dbReference>
<organism evidence="7 8">
    <name type="scientific">Podarcis lilfordi</name>
    <name type="common">Lilford's wall lizard</name>
    <dbReference type="NCBI Taxonomy" id="74358"/>
    <lineage>
        <taxon>Eukaryota</taxon>
        <taxon>Metazoa</taxon>
        <taxon>Chordata</taxon>
        <taxon>Craniata</taxon>
        <taxon>Vertebrata</taxon>
        <taxon>Euteleostomi</taxon>
        <taxon>Lepidosauria</taxon>
        <taxon>Squamata</taxon>
        <taxon>Bifurcata</taxon>
        <taxon>Unidentata</taxon>
        <taxon>Episquamata</taxon>
        <taxon>Laterata</taxon>
        <taxon>Lacertibaenia</taxon>
        <taxon>Lacertidae</taxon>
        <taxon>Podarcis</taxon>
    </lineage>
</organism>
<dbReference type="InterPro" id="IPR003599">
    <property type="entry name" value="Ig_sub"/>
</dbReference>
<dbReference type="InterPro" id="IPR013783">
    <property type="entry name" value="Ig-like_fold"/>
</dbReference>
<evidence type="ECO:0000256" key="5">
    <source>
        <dbReference type="SAM" id="SignalP"/>
    </source>
</evidence>
<protein>
    <submittedName>
        <fullName evidence="7">Receptor 5</fullName>
    </submittedName>
</protein>
<dbReference type="PANTHER" id="PTHR11481:SF60">
    <property type="entry name" value="IG-LIKE DOMAIN-CONTAINING PROTEIN"/>
    <property type="match status" value="1"/>
</dbReference>
<accession>A0AA35L7U9</accession>
<feature type="compositionally biased region" description="Pro residues" evidence="3">
    <location>
        <begin position="372"/>
        <end position="382"/>
    </location>
</feature>
<evidence type="ECO:0000259" key="6">
    <source>
        <dbReference type="PROSITE" id="PS50835"/>
    </source>
</evidence>
<reference evidence="7" key="1">
    <citation type="submission" date="2022-12" db="EMBL/GenBank/DDBJ databases">
        <authorList>
            <person name="Alioto T."/>
            <person name="Alioto T."/>
            <person name="Gomez Garrido J."/>
        </authorList>
    </citation>
    <scope>NUCLEOTIDE SEQUENCE</scope>
</reference>